<dbReference type="RefSeq" id="XP_024583257.1">
    <property type="nucleotide sequence ID" value="XM_024717794.1"/>
</dbReference>
<sequence length="73" mass="8468">MNELAEKNEGIGTYVQNIRAREEKPYTETLANRTPKHLWYPAGLVGRAACYATLLKPMEKLESAFRRFPIYHL</sequence>
<dbReference type="Proteomes" id="UP000054928">
    <property type="component" value="Unassembled WGS sequence"/>
</dbReference>
<organism evidence="1 2">
    <name type="scientific">Plasmopara halstedii</name>
    <name type="common">Downy mildew of sunflower</name>
    <dbReference type="NCBI Taxonomy" id="4781"/>
    <lineage>
        <taxon>Eukaryota</taxon>
        <taxon>Sar</taxon>
        <taxon>Stramenopiles</taxon>
        <taxon>Oomycota</taxon>
        <taxon>Peronosporomycetes</taxon>
        <taxon>Peronosporales</taxon>
        <taxon>Peronosporaceae</taxon>
        <taxon>Plasmopara</taxon>
    </lineage>
</organism>
<name>A0A0P1AZU6_PLAHL</name>
<accession>A0A0P1AZU6</accession>
<dbReference type="EMBL" id="CCYD01002371">
    <property type="protein sequence ID" value="CEG46888.1"/>
    <property type="molecule type" value="Genomic_DNA"/>
</dbReference>
<protein>
    <submittedName>
        <fullName evidence="1">Uncharacterized protein</fullName>
    </submittedName>
</protein>
<dbReference type="GeneID" id="36398617"/>
<evidence type="ECO:0000313" key="2">
    <source>
        <dbReference type="Proteomes" id="UP000054928"/>
    </source>
</evidence>
<evidence type="ECO:0000313" key="1">
    <source>
        <dbReference type="EMBL" id="CEG46888.1"/>
    </source>
</evidence>
<dbReference type="AlphaFoldDB" id="A0A0P1AZU6"/>
<keyword evidence="2" id="KW-1185">Reference proteome</keyword>
<reference evidence="2" key="1">
    <citation type="submission" date="2014-09" db="EMBL/GenBank/DDBJ databases">
        <authorList>
            <person name="Sharma Rahul"/>
            <person name="Thines Marco"/>
        </authorList>
    </citation>
    <scope>NUCLEOTIDE SEQUENCE [LARGE SCALE GENOMIC DNA]</scope>
</reference>
<proteinExistence type="predicted"/>